<organism evidence="1">
    <name type="scientific">marine sediment metagenome</name>
    <dbReference type="NCBI Taxonomy" id="412755"/>
    <lineage>
        <taxon>unclassified sequences</taxon>
        <taxon>metagenomes</taxon>
        <taxon>ecological metagenomes</taxon>
    </lineage>
</organism>
<dbReference type="EMBL" id="BARU01012194">
    <property type="protein sequence ID" value="GAH38217.1"/>
    <property type="molecule type" value="Genomic_DNA"/>
</dbReference>
<comment type="caution">
    <text evidence="1">The sequence shown here is derived from an EMBL/GenBank/DDBJ whole genome shotgun (WGS) entry which is preliminary data.</text>
</comment>
<proteinExistence type="predicted"/>
<accession>X1EZZ9</accession>
<name>X1EZZ9_9ZZZZ</name>
<evidence type="ECO:0000313" key="1">
    <source>
        <dbReference type="EMBL" id="GAH38217.1"/>
    </source>
</evidence>
<sequence>MGLLAFATIFFMVFVKNRKTREIKEKSIVVVATLVAERLD</sequence>
<dbReference type="AlphaFoldDB" id="X1EZZ9"/>
<protein>
    <submittedName>
        <fullName evidence="1">Uncharacterized protein</fullName>
    </submittedName>
</protein>
<gene>
    <name evidence="1" type="ORF">S03H2_22600</name>
</gene>
<reference evidence="1" key="1">
    <citation type="journal article" date="2014" name="Front. Microbiol.">
        <title>High frequency of phylogenetically diverse reductive dehalogenase-homologous genes in deep subseafloor sedimentary metagenomes.</title>
        <authorList>
            <person name="Kawai M."/>
            <person name="Futagami T."/>
            <person name="Toyoda A."/>
            <person name="Takaki Y."/>
            <person name="Nishi S."/>
            <person name="Hori S."/>
            <person name="Arai W."/>
            <person name="Tsubouchi T."/>
            <person name="Morono Y."/>
            <person name="Uchiyama I."/>
            <person name="Ito T."/>
            <person name="Fujiyama A."/>
            <person name="Inagaki F."/>
            <person name="Takami H."/>
        </authorList>
    </citation>
    <scope>NUCLEOTIDE SEQUENCE</scope>
    <source>
        <strain evidence="1">Expedition CK06-06</strain>
    </source>
</reference>